<evidence type="ECO:0000313" key="18">
    <source>
        <dbReference type="EMBL" id="BCU82404.1"/>
    </source>
</evidence>
<sequence length="605" mass="69209">MGRIPDEVIDQVREHFDILDVVGQYVQLKRSGRNYFGLCPFHSEKTPSFSVAPDKQIFYCFGCGAGGDVIKFMMEIEQLTFVEAVRHLADQAGIALPEADREDRPEDDRRTRLRQALDLAARLYHHLLVNTDHGQPARAYLERRGVSMETIREFQIGYAPASRHFLLSFLKGRGYREQEMEEAGLISIRENGNGYYDRFRGRIMFPIHDAQGRVIGFGGRLLGEGRPKYLNSPETPVFHKGRNLFNLHRARQAMRKDQQAVLFEGYMDVIAAWQAGIRSGVASLGTSLTEEQARVIRRNAEVAIICYDADDAGQSAADRGLELLHEQGVIVKVAQLPQGMDPDDYIRDQGAESFRRDVIGSALPLTAFKLERLKKDFDLRDEPQRLKYLTLALEVIADLPLAIEQDHYVRRLAEEHRLSLDALKQELRRIRRRKQRENRGDKGQTKWNNEYHNTKHMVGPDRRNAAHEAEKQLLAMMIRDKEIAAYVQEAIGADFHVDEYQAIVARLYAYYAEGYPADPGRFLHYVKDSELSSYISELAMMDIPDDIPGKAVDDCIRRIRLHSIHLQLLDIKRQIEEAERAGDTAKAAQLGIELLQLEKKKKMLA</sequence>
<dbReference type="Proteomes" id="UP000677436">
    <property type="component" value="Chromosome"/>
</dbReference>
<dbReference type="GO" id="GO:0006269">
    <property type="term" value="P:DNA replication, synthesis of primer"/>
    <property type="evidence" value="ECO:0007669"/>
    <property type="project" value="UniProtKB-UniRule"/>
</dbReference>
<evidence type="ECO:0000256" key="15">
    <source>
        <dbReference type="SAM" id="Coils"/>
    </source>
</evidence>
<keyword evidence="5 12" id="KW-0235">DNA replication</keyword>
<dbReference type="GO" id="GO:0005524">
    <property type="term" value="F:ATP binding"/>
    <property type="evidence" value="ECO:0007669"/>
    <property type="project" value="InterPro"/>
</dbReference>
<evidence type="ECO:0000313" key="19">
    <source>
        <dbReference type="Proteomes" id="UP000677436"/>
    </source>
</evidence>
<gene>
    <name evidence="12 18" type="primary">dnaG</name>
    <name evidence="18" type="ORF">JIR001_21870</name>
</gene>
<feature type="zinc finger region" description="CHC2-type" evidence="12 14">
    <location>
        <begin position="39"/>
        <end position="63"/>
    </location>
</feature>
<dbReference type="Gene3D" id="3.90.980.10">
    <property type="entry name" value="DNA primase, catalytic core, N-terminal domain"/>
    <property type="match status" value="1"/>
</dbReference>
<dbReference type="FunFam" id="3.90.580.10:FF:000001">
    <property type="entry name" value="DNA primase"/>
    <property type="match status" value="1"/>
</dbReference>
<evidence type="ECO:0000256" key="8">
    <source>
        <dbReference type="ARBA" id="ARBA00022833"/>
    </source>
</evidence>
<comment type="domain">
    <text evidence="12">Contains an N-terminal zinc-binding domain, a central core domain that contains the primase activity, and a C-terminal DnaB-binding domain.</text>
</comment>
<dbReference type="InterPro" id="IPR002694">
    <property type="entry name" value="Znf_CHC2"/>
</dbReference>
<proteinExistence type="inferred from homology"/>
<dbReference type="GO" id="GO:1990077">
    <property type="term" value="C:primosome complex"/>
    <property type="evidence" value="ECO:0007669"/>
    <property type="project" value="UniProtKB-KW"/>
</dbReference>
<keyword evidence="9" id="KW-0460">Magnesium</keyword>
<comment type="catalytic activity">
    <reaction evidence="12">
        <text>ssDNA + n NTP = ssDNA/pppN(pN)n-1 hybrid + (n-1) diphosphate.</text>
        <dbReference type="EC" id="2.7.7.101"/>
    </reaction>
</comment>
<dbReference type="InterPro" id="IPR006295">
    <property type="entry name" value="DNA_primase_DnaG"/>
</dbReference>
<dbReference type="EMBL" id="AP024601">
    <property type="protein sequence ID" value="BCU82404.1"/>
    <property type="molecule type" value="Genomic_DNA"/>
</dbReference>
<feature type="domain" description="Toprim" evidence="17">
    <location>
        <begin position="258"/>
        <end position="339"/>
    </location>
</feature>
<dbReference type="GO" id="GO:0003678">
    <property type="term" value="F:DNA helicase activity"/>
    <property type="evidence" value="ECO:0007669"/>
    <property type="project" value="InterPro"/>
</dbReference>
<evidence type="ECO:0000256" key="10">
    <source>
        <dbReference type="ARBA" id="ARBA00023125"/>
    </source>
</evidence>
<keyword evidence="11 12" id="KW-0804">Transcription</keyword>
<comment type="cofactor">
    <cofactor evidence="12 13 14">
        <name>Zn(2+)</name>
        <dbReference type="ChEBI" id="CHEBI:29105"/>
    </cofactor>
    <text evidence="12 13 14">Binds 1 zinc ion per monomer.</text>
</comment>
<dbReference type="InterPro" id="IPR016136">
    <property type="entry name" value="DNA_helicase_N/primase_C"/>
</dbReference>
<evidence type="ECO:0000256" key="7">
    <source>
        <dbReference type="ARBA" id="ARBA00022771"/>
    </source>
</evidence>
<dbReference type="InterPro" id="IPR013264">
    <property type="entry name" value="DNAG_N"/>
</dbReference>
<dbReference type="GO" id="GO:0003677">
    <property type="term" value="F:DNA binding"/>
    <property type="evidence" value="ECO:0007669"/>
    <property type="project" value="UniProtKB-KW"/>
</dbReference>
<keyword evidence="6 12" id="KW-0479">Metal-binding</keyword>
<dbReference type="GO" id="GO:0005737">
    <property type="term" value="C:cytoplasm"/>
    <property type="evidence" value="ECO:0007669"/>
    <property type="project" value="TreeGrafter"/>
</dbReference>
<dbReference type="SMART" id="SM00400">
    <property type="entry name" value="ZnF_CHCC"/>
    <property type="match status" value="1"/>
</dbReference>
<reference evidence="18" key="1">
    <citation type="journal article" date="2013" name="Int. J. Syst. Evol. Microbiol.">
        <title>Polycladomyces abyssicola gen. nov., sp. nov., a thermophilic filamentous bacterium isolated from hemipelagic sediment.</title>
        <authorList>
            <person name="Tsubouchi T."/>
            <person name="Shimane Y."/>
            <person name="Mori K."/>
            <person name="Usui K."/>
            <person name="Hiraki T."/>
            <person name="Tame A."/>
            <person name="Uematsu K."/>
            <person name="Maruyama T."/>
            <person name="Hatada Y."/>
        </authorList>
    </citation>
    <scope>NUCLEOTIDE SEQUENCE</scope>
    <source>
        <strain evidence="18">JIR-001</strain>
    </source>
</reference>
<dbReference type="InterPro" id="IPR037068">
    <property type="entry name" value="DNA_primase_core_N_sf"/>
</dbReference>
<name>A0A8D5UHN9_9BACL</name>
<dbReference type="KEGG" id="pabs:JIR001_21870"/>
<dbReference type="FunFam" id="3.90.980.10:FF:000001">
    <property type="entry name" value="DNA primase"/>
    <property type="match status" value="1"/>
</dbReference>
<keyword evidence="4 12" id="KW-0548">Nucleotidyltransferase</keyword>
<comment type="subunit">
    <text evidence="12">Monomer. Interacts with DnaB.</text>
</comment>
<dbReference type="PROSITE" id="PS50880">
    <property type="entry name" value="TOPRIM"/>
    <property type="match status" value="1"/>
</dbReference>
<dbReference type="InterPro" id="IPR050219">
    <property type="entry name" value="DnaG_primase"/>
</dbReference>
<dbReference type="Pfam" id="PF10410">
    <property type="entry name" value="DnaB_bind"/>
    <property type="match status" value="1"/>
</dbReference>
<dbReference type="AlphaFoldDB" id="A0A8D5UHN9"/>
<dbReference type="FunFam" id="3.40.1360.10:FF:000002">
    <property type="entry name" value="DNA primase"/>
    <property type="match status" value="1"/>
</dbReference>
<accession>A0A8D5UHN9</accession>
<evidence type="ECO:0000256" key="11">
    <source>
        <dbReference type="ARBA" id="ARBA00023163"/>
    </source>
</evidence>
<dbReference type="Pfam" id="PF13155">
    <property type="entry name" value="Toprim_2"/>
    <property type="match status" value="1"/>
</dbReference>
<evidence type="ECO:0000256" key="6">
    <source>
        <dbReference type="ARBA" id="ARBA00022723"/>
    </source>
</evidence>
<dbReference type="InterPro" id="IPR036185">
    <property type="entry name" value="DNA_heli_DnaB-like_N_sf"/>
</dbReference>
<dbReference type="Pfam" id="PF01807">
    <property type="entry name" value="Zn_ribbon_DnaG"/>
    <property type="match status" value="1"/>
</dbReference>
<dbReference type="EC" id="2.7.7.101" evidence="12"/>
<comment type="similarity">
    <text evidence="12 13">Belongs to the DnaG primase family.</text>
</comment>
<keyword evidence="3 12" id="KW-0808">Transferase</keyword>
<protein>
    <recommendedName>
        <fullName evidence="12 13">DNA primase</fullName>
        <ecNumber evidence="12">2.7.7.101</ecNumber>
    </recommendedName>
</protein>
<keyword evidence="8 12" id="KW-0862">Zinc</keyword>
<keyword evidence="19" id="KW-1185">Reference proteome</keyword>
<dbReference type="Gene3D" id="3.90.580.10">
    <property type="entry name" value="Zinc finger, CHC2-type domain"/>
    <property type="match status" value="1"/>
</dbReference>
<dbReference type="NCBIfam" id="TIGR01391">
    <property type="entry name" value="dnaG"/>
    <property type="match status" value="1"/>
</dbReference>
<feature type="region of interest" description="Disordered" evidence="16">
    <location>
        <begin position="433"/>
        <end position="458"/>
    </location>
</feature>
<dbReference type="Gene3D" id="1.10.860.10">
    <property type="entry name" value="DNAb Helicase, Chain A"/>
    <property type="match status" value="1"/>
</dbReference>
<dbReference type="InterPro" id="IPR036977">
    <property type="entry name" value="DNA_primase_Znf_CHC2"/>
</dbReference>
<dbReference type="GO" id="GO:0008270">
    <property type="term" value="F:zinc ion binding"/>
    <property type="evidence" value="ECO:0007669"/>
    <property type="project" value="UniProtKB-UniRule"/>
</dbReference>
<dbReference type="SUPFAM" id="SSF56731">
    <property type="entry name" value="DNA primase core"/>
    <property type="match status" value="1"/>
</dbReference>
<evidence type="ECO:0000256" key="3">
    <source>
        <dbReference type="ARBA" id="ARBA00022679"/>
    </source>
</evidence>
<evidence type="ECO:0000256" key="14">
    <source>
        <dbReference type="PIRSR" id="PIRSR002811-1"/>
    </source>
</evidence>
<evidence type="ECO:0000256" key="9">
    <source>
        <dbReference type="ARBA" id="ARBA00022842"/>
    </source>
</evidence>
<keyword evidence="1 12" id="KW-0240">DNA-directed RNA polymerase</keyword>
<dbReference type="InterPro" id="IPR006171">
    <property type="entry name" value="TOPRIM_dom"/>
</dbReference>
<evidence type="ECO:0000256" key="12">
    <source>
        <dbReference type="HAMAP-Rule" id="MF_00974"/>
    </source>
</evidence>
<comment type="function">
    <text evidence="12 13">RNA polymerase that catalyzes the synthesis of short RNA molecules used as primers for DNA polymerase during DNA replication.</text>
</comment>
<keyword evidence="15" id="KW-0175">Coiled coil</keyword>
<dbReference type="Pfam" id="PF08275">
    <property type="entry name" value="DNAG_N"/>
    <property type="match status" value="1"/>
</dbReference>
<evidence type="ECO:0000256" key="5">
    <source>
        <dbReference type="ARBA" id="ARBA00022705"/>
    </source>
</evidence>
<feature type="coiled-coil region" evidence="15">
    <location>
        <begin position="561"/>
        <end position="588"/>
    </location>
</feature>
<organism evidence="18 19">
    <name type="scientific">Polycladomyces abyssicola</name>
    <dbReference type="NCBI Taxonomy" id="1125966"/>
    <lineage>
        <taxon>Bacteria</taxon>
        <taxon>Bacillati</taxon>
        <taxon>Bacillota</taxon>
        <taxon>Bacilli</taxon>
        <taxon>Bacillales</taxon>
        <taxon>Thermoactinomycetaceae</taxon>
        <taxon>Polycladomyces</taxon>
    </lineage>
</organism>
<keyword evidence="7 12" id="KW-0863">Zinc-finger</keyword>
<dbReference type="PANTHER" id="PTHR30313">
    <property type="entry name" value="DNA PRIMASE"/>
    <property type="match status" value="1"/>
</dbReference>
<evidence type="ECO:0000256" key="16">
    <source>
        <dbReference type="SAM" id="MobiDB-lite"/>
    </source>
</evidence>
<dbReference type="GO" id="GO:0000428">
    <property type="term" value="C:DNA-directed RNA polymerase complex"/>
    <property type="evidence" value="ECO:0007669"/>
    <property type="project" value="UniProtKB-KW"/>
</dbReference>
<dbReference type="HAMAP" id="MF_00974">
    <property type="entry name" value="DNA_primase_DnaG"/>
    <property type="match status" value="1"/>
</dbReference>
<dbReference type="InterPro" id="IPR030846">
    <property type="entry name" value="DnaG_bac"/>
</dbReference>
<evidence type="ECO:0000259" key="17">
    <source>
        <dbReference type="PROSITE" id="PS50880"/>
    </source>
</evidence>
<dbReference type="RefSeq" id="WP_212772745.1">
    <property type="nucleotide sequence ID" value="NZ_AP024601.1"/>
</dbReference>
<dbReference type="Gene3D" id="3.40.1360.10">
    <property type="match status" value="1"/>
</dbReference>
<dbReference type="PANTHER" id="PTHR30313:SF2">
    <property type="entry name" value="DNA PRIMASE"/>
    <property type="match status" value="1"/>
</dbReference>
<dbReference type="InterPro" id="IPR019475">
    <property type="entry name" value="DNA_primase_DnaB-bd"/>
</dbReference>
<keyword evidence="2 12" id="KW-0639">Primosome</keyword>
<dbReference type="PIRSF" id="PIRSF002811">
    <property type="entry name" value="DnaG"/>
    <property type="match status" value="1"/>
</dbReference>
<dbReference type="SUPFAM" id="SSF57783">
    <property type="entry name" value="Zinc beta-ribbon"/>
    <property type="match status" value="1"/>
</dbReference>
<dbReference type="SMART" id="SM00493">
    <property type="entry name" value="TOPRIM"/>
    <property type="match status" value="1"/>
</dbReference>
<evidence type="ECO:0000256" key="1">
    <source>
        <dbReference type="ARBA" id="ARBA00022478"/>
    </source>
</evidence>
<dbReference type="GO" id="GO:0003899">
    <property type="term" value="F:DNA-directed RNA polymerase activity"/>
    <property type="evidence" value="ECO:0007669"/>
    <property type="project" value="UniProtKB-UniRule"/>
</dbReference>
<dbReference type="InterPro" id="IPR034151">
    <property type="entry name" value="TOPRIM_DnaG_bac"/>
</dbReference>
<evidence type="ECO:0000256" key="4">
    <source>
        <dbReference type="ARBA" id="ARBA00022695"/>
    </source>
</evidence>
<evidence type="ECO:0000256" key="13">
    <source>
        <dbReference type="PIRNR" id="PIRNR002811"/>
    </source>
</evidence>
<reference evidence="18" key="2">
    <citation type="journal article" date="2021" name="Microbiol. Resour. Announc.">
        <title>Complete Genome Sequence of Polycladomyces abyssicola JIR-001T, Isolated from Hemipelagic Sediment in Deep Seawater.</title>
        <authorList>
            <person name="Tsubouchi T."/>
            <person name="Kaneko Y."/>
        </authorList>
    </citation>
    <scope>NUCLEOTIDE SEQUENCE</scope>
    <source>
        <strain evidence="18">JIR-001</strain>
    </source>
</reference>
<evidence type="ECO:0000256" key="2">
    <source>
        <dbReference type="ARBA" id="ARBA00022515"/>
    </source>
</evidence>
<keyword evidence="10 12" id="KW-0238">DNA-binding</keyword>
<dbReference type="CDD" id="cd03364">
    <property type="entry name" value="TOPRIM_DnaG_primases"/>
    <property type="match status" value="1"/>
</dbReference>
<dbReference type="SUPFAM" id="SSF48024">
    <property type="entry name" value="N-terminal domain of DnaB helicase"/>
    <property type="match status" value="1"/>
</dbReference>